<accession>A0A3M9X4T3</accession>
<evidence type="ECO:0000256" key="1">
    <source>
        <dbReference type="ARBA" id="ARBA00022801"/>
    </source>
</evidence>
<evidence type="ECO:0000313" key="4">
    <source>
        <dbReference type="Proteomes" id="UP000275436"/>
    </source>
</evidence>
<dbReference type="EMBL" id="QKOD01000009">
    <property type="protein sequence ID" value="RNJ42696.1"/>
    <property type="molecule type" value="Genomic_DNA"/>
</dbReference>
<dbReference type="GO" id="GO:0008829">
    <property type="term" value="F:dCTP deaminase activity"/>
    <property type="evidence" value="ECO:0007669"/>
    <property type="project" value="InterPro"/>
</dbReference>
<dbReference type="PANTHER" id="PTHR42680">
    <property type="entry name" value="DCTP DEAMINASE"/>
    <property type="match status" value="1"/>
</dbReference>
<sequence>MILTDREIQIAISTEAIRIEPVPDLSYYSSTSLDLTLGDLLTVFKDPKIGLGICIDPSEKGYNHEEVMVETTSPIKIDPDAGYEFKPGQMVLAWTREVVELKIHSRIAARVEGKSSLARLGIGIHLTAPTIHAGFTGQIRLEMVNHNKLPVRLRIGMKICQLIFEQTLGTPTKGYEGRFAGQKADMKKG</sequence>
<dbReference type="InterPro" id="IPR036157">
    <property type="entry name" value="dUTPase-like_sf"/>
</dbReference>
<protein>
    <submittedName>
        <fullName evidence="3">dCTP deaminase</fullName>
    </submittedName>
</protein>
<dbReference type="SUPFAM" id="SSF51283">
    <property type="entry name" value="dUTPase-like"/>
    <property type="match status" value="1"/>
</dbReference>
<evidence type="ECO:0000313" key="3">
    <source>
        <dbReference type="EMBL" id="RNJ42696.1"/>
    </source>
</evidence>
<dbReference type="Pfam" id="PF22769">
    <property type="entry name" value="DCD"/>
    <property type="match status" value="1"/>
</dbReference>
<keyword evidence="1" id="KW-0378">Hydrolase</keyword>
<gene>
    <name evidence="3" type="primary">dcd</name>
    <name evidence="3" type="ORF">DNR46_26565</name>
</gene>
<organism evidence="3 4">
    <name type="scientific">Mesorhizobium japonicum</name>
    <dbReference type="NCBI Taxonomy" id="2066070"/>
    <lineage>
        <taxon>Bacteria</taxon>
        <taxon>Pseudomonadati</taxon>
        <taxon>Pseudomonadota</taxon>
        <taxon>Alphaproteobacteria</taxon>
        <taxon>Hyphomicrobiales</taxon>
        <taxon>Phyllobacteriaceae</taxon>
        <taxon>Mesorhizobium</taxon>
    </lineage>
</organism>
<dbReference type="InterPro" id="IPR033704">
    <property type="entry name" value="dUTPase_trimeric"/>
</dbReference>
<name>A0A3M9X4T3_9HYPH</name>
<dbReference type="PANTHER" id="PTHR42680:SF3">
    <property type="entry name" value="DCTP DEAMINASE"/>
    <property type="match status" value="1"/>
</dbReference>
<evidence type="ECO:0000256" key="2">
    <source>
        <dbReference type="ARBA" id="ARBA00023080"/>
    </source>
</evidence>
<dbReference type="GO" id="GO:0015949">
    <property type="term" value="P:nucleobase-containing small molecule interconversion"/>
    <property type="evidence" value="ECO:0007669"/>
    <property type="project" value="TreeGrafter"/>
</dbReference>
<dbReference type="RefSeq" id="WP_123169388.1">
    <property type="nucleotide sequence ID" value="NZ_QKOD01000009.1"/>
</dbReference>
<dbReference type="CDD" id="cd07557">
    <property type="entry name" value="trimeric_dUTPase"/>
    <property type="match status" value="1"/>
</dbReference>
<dbReference type="Proteomes" id="UP000275436">
    <property type="component" value="Unassembled WGS sequence"/>
</dbReference>
<dbReference type="Gene3D" id="2.70.40.10">
    <property type="match status" value="1"/>
</dbReference>
<comment type="caution">
    <text evidence="3">The sequence shown here is derived from an EMBL/GenBank/DDBJ whole genome shotgun (WGS) entry which is preliminary data.</text>
</comment>
<dbReference type="NCBIfam" id="TIGR02274">
    <property type="entry name" value="dCTP_deam"/>
    <property type="match status" value="1"/>
</dbReference>
<reference evidence="3 4" key="1">
    <citation type="journal article" date="2018" name="Mol. Plant Microbe Interact.">
        <title>Taxonomically Different Co-Microsymbionts of a Relict Legume, Oxytropis popoviana, Have Complementary Sets of Symbiotic Genes and Together Increase the Efficiency of Plant Nodulation.</title>
        <authorList>
            <person name="Safronova V."/>
            <person name="Belimov A."/>
            <person name="Sazanova A."/>
            <person name="Chirak E."/>
            <person name="Verkhozina A."/>
            <person name="Kuznetsova I."/>
            <person name="Andronov E."/>
            <person name="Puhalsky J."/>
            <person name="Tikhonovich I."/>
        </authorList>
    </citation>
    <scope>NUCLEOTIDE SEQUENCE [LARGE SCALE GENOMIC DNA]</scope>
    <source>
        <strain evidence="3 4">Opo-235</strain>
    </source>
</reference>
<dbReference type="AlphaFoldDB" id="A0A3M9X4T3"/>
<dbReference type="GO" id="GO:0006229">
    <property type="term" value="P:dUTP biosynthetic process"/>
    <property type="evidence" value="ECO:0007669"/>
    <property type="project" value="InterPro"/>
</dbReference>
<proteinExistence type="predicted"/>
<keyword evidence="2" id="KW-0546">Nucleotide metabolism</keyword>
<dbReference type="InterPro" id="IPR011962">
    <property type="entry name" value="dCTP_deaminase"/>
</dbReference>